<reference evidence="3" key="1">
    <citation type="submission" date="2021-02" db="EMBL/GenBank/DDBJ databases">
        <title>Genome sequence Cadophora malorum strain M34.</title>
        <authorList>
            <person name="Stefanovic E."/>
            <person name="Vu D."/>
            <person name="Scully C."/>
            <person name="Dijksterhuis J."/>
            <person name="Roader J."/>
            <person name="Houbraken J."/>
        </authorList>
    </citation>
    <scope>NUCLEOTIDE SEQUENCE</scope>
    <source>
        <strain evidence="3">M34</strain>
    </source>
</reference>
<protein>
    <recommendedName>
        <fullName evidence="5">WSC domain-containing protein</fullName>
    </recommendedName>
</protein>
<feature type="compositionally biased region" description="Low complexity" evidence="1">
    <location>
        <begin position="104"/>
        <end position="211"/>
    </location>
</feature>
<evidence type="ECO:0008006" key="5">
    <source>
        <dbReference type="Google" id="ProtNLM"/>
    </source>
</evidence>
<evidence type="ECO:0000313" key="4">
    <source>
        <dbReference type="Proteomes" id="UP000664132"/>
    </source>
</evidence>
<evidence type="ECO:0000313" key="3">
    <source>
        <dbReference type="EMBL" id="KAG4416339.1"/>
    </source>
</evidence>
<dbReference type="AlphaFoldDB" id="A0A8H7W9L5"/>
<feature type="region of interest" description="Disordered" evidence="1">
    <location>
        <begin position="103"/>
        <end position="211"/>
    </location>
</feature>
<dbReference type="Proteomes" id="UP000664132">
    <property type="component" value="Unassembled WGS sequence"/>
</dbReference>
<name>A0A8H7W9L5_9HELO</name>
<gene>
    <name evidence="3" type="ORF">IFR04_010501</name>
</gene>
<keyword evidence="4" id="KW-1185">Reference proteome</keyword>
<evidence type="ECO:0000256" key="2">
    <source>
        <dbReference type="SAM" id="SignalP"/>
    </source>
</evidence>
<evidence type="ECO:0000256" key="1">
    <source>
        <dbReference type="SAM" id="MobiDB-lite"/>
    </source>
</evidence>
<keyword evidence="2" id="KW-0732">Signal</keyword>
<feature type="chain" id="PRO_5034005867" description="WSC domain-containing protein" evidence="2">
    <location>
        <begin position="20"/>
        <end position="243"/>
    </location>
</feature>
<proteinExistence type="predicted"/>
<organism evidence="3 4">
    <name type="scientific">Cadophora malorum</name>
    <dbReference type="NCBI Taxonomy" id="108018"/>
    <lineage>
        <taxon>Eukaryota</taxon>
        <taxon>Fungi</taxon>
        <taxon>Dikarya</taxon>
        <taxon>Ascomycota</taxon>
        <taxon>Pezizomycotina</taxon>
        <taxon>Leotiomycetes</taxon>
        <taxon>Helotiales</taxon>
        <taxon>Ploettnerulaceae</taxon>
        <taxon>Cadophora</taxon>
    </lineage>
</organism>
<feature type="signal peptide" evidence="2">
    <location>
        <begin position="1"/>
        <end position="19"/>
    </location>
</feature>
<sequence length="243" mass="24282">MIGFKSVAALAAVVSVVYAAAVPSPEDEWHLTLLKRQEPGTPLYACHESCGTAITLSRGDSPCTDDAFLSDYQECLECAGPDNFNIWRYYGGTLTTAGTSCGLSTTPVSGSSSSTTSSSAAPTTSSTPEPVTESSTTPEPETTAEPPATTIESATTSSVVSESASATAYPTASTSSSATVESTSTVSSTVAPTYTPYSTGSVTTTAGNSTSTTVPFTGGANSASGKMVVALAVIAGAVFAAAL</sequence>
<accession>A0A8H7W9L5</accession>
<comment type="caution">
    <text evidence="3">The sequence shown here is derived from an EMBL/GenBank/DDBJ whole genome shotgun (WGS) entry which is preliminary data.</text>
</comment>
<dbReference type="EMBL" id="JAFJYH010000189">
    <property type="protein sequence ID" value="KAG4416339.1"/>
    <property type="molecule type" value="Genomic_DNA"/>
</dbReference>
<dbReference type="OrthoDB" id="4160690at2759"/>